<feature type="transmembrane region" description="Helical" evidence="11">
    <location>
        <begin position="12"/>
        <end position="32"/>
    </location>
</feature>
<dbReference type="GO" id="GO:0006935">
    <property type="term" value="P:chemotaxis"/>
    <property type="evidence" value="ECO:0007669"/>
    <property type="project" value="UniProtKB-KW"/>
</dbReference>
<keyword evidence="7 11" id="KW-0472">Membrane</keyword>
<keyword evidence="5 11" id="KW-0812">Transmembrane</keyword>
<dbReference type="EMBL" id="FNDS01000003">
    <property type="protein sequence ID" value="SDH80663.1"/>
    <property type="molecule type" value="Genomic_DNA"/>
</dbReference>
<evidence type="ECO:0000256" key="8">
    <source>
        <dbReference type="ARBA" id="ARBA00023224"/>
    </source>
</evidence>
<keyword evidence="15" id="KW-1185">Reference proteome</keyword>
<keyword evidence="3" id="KW-0488">Methylation</keyword>
<dbReference type="PROSITE" id="PS50111">
    <property type="entry name" value="CHEMOTAXIS_TRANSDUC_2"/>
    <property type="match status" value="1"/>
</dbReference>
<dbReference type="RefSeq" id="WP_170842783.1">
    <property type="nucleotide sequence ID" value="NZ_FNDS01000003.1"/>
</dbReference>
<dbReference type="PRINTS" id="PR00260">
    <property type="entry name" value="CHEMTRNSDUCR"/>
</dbReference>
<evidence type="ECO:0000256" key="2">
    <source>
        <dbReference type="ARBA" id="ARBA00022475"/>
    </source>
</evidence>
<dbReference type="GO" id="GO:0004888">
    <property type="term" value="F:transmembrane signaling receptor activity"/>
    <property type="evidence" value="ECO:0007669"/>
    <property type="project" value="InterPro"/>
</dbReference>
<dbReference type="SMART" id="SM00283">
    <property type="entry name" value="MA"/>
    <property type="match status" value="1"/>
</dbReference>
<dbReference type="PANTHER" id="PTHR32089:SF120">
    <property type="entry name" value="METHYL-ACCEPTING CHEMOTAXIS PROTEIN TLPQ"/>
    <property type="match status" value="1"/>
</dbReference>
<evidence type="ECO:0000256" key="10">
    <source>
        <dbReference type="PROSITE-ProRule" id="PRU00284"/>
    </source>
</evidence>
<evidence type="ECO:0000256" key="3">
    <source>
        <dbReference type="ARBA" id="ARBA00022481"/>
    </source>
</evidence>
<comment type="subcellular location">
    <subcellularLocation>
        <location evidence="1">Cell membrane</location>
        <topology evidence="1">Multi-pass membrane protein</topology>
    </subcellularLocation>
</comment>
<dbReference type="GO" id="GO:0005886">
    <property type="term" value="C:plasma membrane"/>
    <property type="evidence" value="ECO:0007669"/>
    <property type="project" value="UniProtKB-SubCell"/>
</dbReference>
<feature type="domain" description="HAMP" evidence="13">
    <location>
        <begin position="207"/>
        <end position="259"/>
    </location>
</feature>
<dbReference type="Pfam" id="PF12729">
    <property type="entry name" value="4HB_MCP_1"/>
    <property type="match status" value="1"/>
</dbReference>
<evidence type="ECO:0000313" key="14">
    <source>
        <dbReference type="EMBL" id="SDH80663.1"/>
    </source>
</evidence>
<evidence type="ECO:0000256" key="9">
    <source>
        <dbReference type="ARBA" id="ARBA00029447"/>
    </source>
</evidence>
<evidence type="ECO:0000259" key="12">
    <source>
        <dbReference type="PROSITE" id="PS50111"/>
    </source>
</evidence>
<dbReference type="InterPro" id="IPR024478">
    <property type="entry name" value="HlyB_4HB_MCP"/>
</dbReference>
<accession>A0A1G8FEX1</accession>
<dbReference type="Gene3D" id="1.10.287.950">
    <property type="entry name" value="Methyl-accepting chemotaxis protein"/>
    <property type="match status" value="1"/>
</dbReference>
<evidence type="ECO:0000256" key="6">
    <source>
        <dbReference type="ARBA" id="ARBA00022989"/>
    </source>
</evidence>
<evidence type="ECO:0000313" key="15">
    <source>
        <dbReference type="Proteomes" id="UP000199636"/>
    </source>
</evidence>
<dbReference type="InterPro" id="IPR004090">
    <property type="entry name" value="Chemotax_Me-accpt_rcpt"/>
</dbReference>
<feature type="transmembrane region" description="Helical" evidence="11">
    <location>
        <begin position="185"/>
        <end position="205"/>
    </location>
</feature>
<keyword evidence="4" id="KW-0145">Chemotaxis</keyword>
<dbReference type="SUPFAM" id="SSF58104">
    <property type="entry name" value="Methyl-accepting chemotaxis protein (MCP) signaling domain"/>
    <property type="match status" value="1"/>
</dbReference>
<organism evidence="14 15">
    <name type="scientific">Pseudomonas panipatensis</name>
    <dbReference type="NCBI Taxonomy" id="428992"/>
    <lineage>
        <taxon>Bacteria</taxon>
        <taxon>Pseudomonadati</taxon>
        <taxon>Pseudomonadota</taxon>
        <taxon>Gammaproteobacteria</taxon>
        <taxon>Pseudomonadales</taxon>
        <taxon>Pseudomonadaceae</taxon>
        <taxon>Pseudomonas</taxon>
    </lineage>
</organism>
<evidence type="ECO:0000256" key="7">
    <source>
        <dbReference type="ARBA" id="ARBA00023136"/>
    </source>
</evidence>
<evidence type="ECO:0000256" key="5">
    <source>
        <dbReference type="ARBA" id="ARBA00022692"/>
    </source>
</evidence>
<dbReference type="CDD" id="cd06225">
    <property type="entry name" value="HAMP"/>
    <property type="match status" value="1"/>
</dbReference>
<gene>
    <name evidence="14" type="ORF">SAMN05216272_103203</name>
</gene>
<dbReference type="SMART" id="SM00304">
    <property type="entry name" value="HAMP"/>
    <property type="match status" value="1"/>
</dbReference>
<keyword evidence="2" id="KW-1003">Cell membrane</keyword>
<dbReference type="STRING" id="428992.SAMN05216272_103203"/>
<dbReference type="AlphaFoldDB" id="A0A1G8FEX1"/>
<protein>
    <submittedName>
        <fullName evidence="14">Methyl-accepting chemotaxis protein</fullName>
    </submittedName>
</protein>
<evidence type="ECO:0000256" key="11">
    <source>
        <dbReference type="SAM" id="Phobius"/>
    </source>
</evidence>
<evidence type="ECO:0000256" key="4">
    <source>
        <dbReference type="ARBA" id="ARBA00022500"/>
    </source>
</evidence>
<feature type="domain" description="Methyl-accepting transducer" evidence="12">
    <location>
        <begin position="264"/>
        <end position="500"/>
    </location>
</feature>
<dbReference type="Gene3D" id="6.10.340.10">
    <property type="match status" value="1"/>
</dbReference>
<dbReference type="GO" id="GO:0007165">
    <property type="term" value="P:signal transduction"/>
    <property type="evidence" value="ECO:0007669"/>
    <property type="project" value="UniProtKB-KW"/>
</dbReference>
<dbReference type="PANTHER" id="PTHR32089">
    <property type="entry name" value="METHYL-ACCEPTING CHEMOTAXIS PROTEIN MCPB"/>
    <property type="match status" value="1"/>
</dbReference>
<evidence type="ECO:0000259" key="13">
    <source>
        <dbReference type="PROSITE" id="PS50885"/>
    </source>
</evidence>
<dbReference type="Pfam" id="PF00672">
    <property type="entry name" value="HAMP"/>
    <property type="match status" value="1"/>
</dbReference>
<dbReference type="PROSITE" id="PS50885">
    <property type="entry name" value="HAMP"/>
    <property type="match status" value="1"/>
</dbReference>
<dbReference type="Proteomes" id="UP000199636">
    <property type="component" value="Unassembled WGS sequence"/>
</dbReference>
<name>A0A1G8FEX1_9PSED</name>
<proteinExistence type="inferred from homology"/>
<dbReference type="Pfam" id="PF00015">
    <property type="entry name" value="MCPsignal"/>
    <property type="match status" value="1"/>
</dbReference>
<dbReference type="FunFam" id="1.10.287.950:FF:000001">
    <property type="entry name" value="Methyl-accepting chemotaxis sensory transducer"/>
    <property type="match status" value="1"/>
</dbReference>
<sequence length="536" mass="57266">MSIRNIRVSTRISLGFAGLVLLLMVVGGGSLLQMQRMNASSAEVQDNWLPSILALDELNGASMRVRISTLRAAVRLEADTLSRIERERAGLAEAQERYRKLISSPEEQQIYERFAANQQTYIEIQNQLLELLKNAKSEEADSLIGQMNSRGTSIASDLEALTKMNSNGATNAAMTSKTAYENARLMVWLILAGAVALAIGLAVVLSRSIVRPLAQAVQVARTVASGDLSEHIQVEGRDEASQLLEALRNMQQGLRKTIGTIADSSAQLASASEELHAVTDDSNRGLLQQNQEIEQAATACNEMSVAVDGVAHNAATTLEASRHADRTAQNGREQVQQTVQSINALAGDVTGSAERVERLARQMLDVGKVLDVIRAIAEQTNLLALNAAIEAARAGEQGRGFAVVADEVRLLAQRTQQSTQEIEQMVGALQQEAASTVQTMQGSTTLAQSTVQLAEAASACLVDITDTIAAINEQNVLIASAAEEQAAVAHEVERNLTNIRDLSAQTAAGASQTSASSQDLSRLAVDLHAVVASFRL</sequence>
<keyword evidence="6 11" id="KW-1133">Transmembrane helix</keyword>
<reference evidence="15" key="1">
    <citation type="submission" date="2016-10" db="EMBL/GenBank/DDBJ databases">
        <authorList>
            <person name="Varghese N."/>
            <person name="Submissions S."/>
        </authorList>
    </citation>
    <scope>NUCLEOTIDE SEQUENCE [LARGE SCALE GENOMIC DNA]</scope>
    <source>
        <strain evidence="15">CCM 7469</strain>
    </source>
</reference>
<comment type="similarity">
    <text evidence="9">Belongs to the methyl-accepting chemotaxis (MCP) protein family.</text>
</comment>
<evidence type="ECO:0000256" key="1">
    <source>
        <dbReference type="ARBA" id="ARBA00004651"/>
    </source>
</evidence>
<keyword evidence="8 10" id="KW-0807">Transducer</keyword>
<dbReference type="InterPro" id="IPR004089">
    <property type="entry name" value="MCPsignal_dom"/>
</dbReference>
<dbReference type="InterPro" id="IPR003660">
    <property type="entry name" value="HAMP_dom"/>
</dbReference>